<dbReference type="EMBL" id="NQVE01000204">
    <property type="protein sequence ID" value="RAL38986.1"/>
    <property type="molecule type" value="Genomic_DNA"/>
</dbReference>
<evidence type="ECO:0000313" key="2">
    <source>
        <dbReference type="Proteomes" id="UP000249390"/>
    </source>
</evidence>
<evidence type="ECO:0000313" key="1">
    <source>
        <dbReference type="EMBL" id="RAL38986.1"/>
    </source>
</evidence>
<gene>
    <name evidence="1" type="ORF">DM860_014812</name>
</gene>
<proteinExistence type="predicted"/>
<name>A0A328D0L2_9ASTE</name>
<protein>
    <submittedName>
        <fullName evidence="1">Uncharacterized protein</fullName>
    </submittedName>
</protein>
<reference evidence="1 2" key="1">
    <citation type="submission" date="2018-06" db="EMBL/GenBank/DDBJ databases">
        <title>The Genome of Cuscuta australis (Dodder) Provides Insight into the Evolution of Plant Parasitism.</title>
        <authorList>
            <person name="Liu H."/>
        </authorList>
    </citation>
    <scope>NUCLEOTIDE SEQUENCE [LARGE SCALE GENOMIC DNA]</scope>
    <source>
        <strain evidence="2">cv. Yunnan</strain>
        <tissue evidence="1">Vines</tissue>
    </source>
</reference>
<comment type="caution">
    <text evidence="1">The sequence shown here is derived from an EMBL/GenBank/DDBJ whole genome shotgun (WGS) entry which is preliminary data.</text>
</comment>
<organism evidence="1 2">
    <name type="scientific">Cuscuta australis</name>
    <dbReference type="NCBI Taxonomy" id="267555"/>
    <lineage>
        <taxon>Eukaryota</taxon>
        <taxon>Viridiplantae</taxon>
        <taxon>Streptophyta</taxon>
        <taxon>Embryophyta</taxon>
        <taxon>Tracheophyta</taxon>
        <taxon>Spermatophyta</taxon>
        <taxon>Magnoliopsida</taxon>
        <taxon>eudicotyledons</taxon>
        <taxon>Gunneridae</taxon>
        <taxon>Pentapetalae</taxon>
        <taxon>asterids</taxon>
        <taxon>lamiids</taxon>
        <taxon>Solanales</taxon>
        <taxon>Convolvulaceae</taxon>
        <taxon>Cuscuteae</taxon>
        <taxon>Cuscuta</taxon>
        <taxon>Cuscuta subgen. Grammica</taxon>
        <taxon>Cuscuta sect. Cleistogrammica</taxon>
    </lineage>
</organism>
<keyword evidence="2" id="KW-1185">Reference proteome</keyword>
<accession>A0A328D0L2</accession>
<dbReference type="AlphaFoldDB" id="A0A328D0L2"/>
<sequence length="198" mass="21799">MTIRSRMSKCILLIPRRKVIPNRPPKTEMMKPKVRAEGGDSQLLSGAQEFHESTVVTIPSPTKALDHAQKRRRVIGAKEEEEGPSSDSFGLDAVLAMRPPKFKGRKSSLHSTSGGEGDDCVETKAGFLTSVLKDEDKILLSLRKTLAEVGNKFVSGANFLTSMETKLGCLKKLPEAHDEQVLELQLQAVSKFEEVVKL</sequence>
<dbReference type="Proteomes" id="UP000249390">
    <property type="component" value="Unassembled WGS sequence"/>
</dbReference>